<dbReference type="PROSITE" id="PS51257">
    <property type="entry name" value="PROKAR_LIPOPROTEIN"/>
    <property type="match status" value="1"/>
</dbReference>
<dbReference type="Proteomes" id="UP000627205">
    <property type="component" value="Unassembled WGS sequence"/>
</dbReference>
<protein>
    <recommendedName>
        <fullName evidence="4">Lipoprotein</fullName>
    </recommendedName>
</protein>
<dbReference type="AlphaFoldDB" id="A0A8J3B146"/>
<evidence type="ECO:0000313" key="2">
    <source>
        <dbReference type="EMBL" id="GGI52964.1"/>
    </source>
</evidence>
<dbReference type="EMBL" id="BMDP01000001">
    <property type="protein sequence ID" value="GGI52964.1"/>
    <property type="molecule type" value="Genomic_DNA"/>
</dbReference>
<keyword evidence="1" id="KW-0732">Signal</keyword>
<feature type="chain" id="PRO_5035144479" description="Lipoprotein" evidence="1">
    <location>
        <begin position="31"/>
        <end position="143"/>
    </location>
</feature>
<reference evidence="2" key="2">
    <citation type="submission" date="2020-09" db="EMBL/GenBank/DDBJ databases">
        <authorList>
            <person name="Sun Q."/>
            <person name="Sedlacek I."/>
        </authorList>
    </citation>
    <scope>NUCLEOTIDE SEQUENCE</scope>
    <source>
        <strain evidence="2">CCM 7664</strain>
    </source>
</reference>
<evidence type="ECO:0008006" key="4">
    <source>
        <dbReference type="Google" id="ProtNLM"/>
    </source>
</evidence>
<reference evidence="2" key="1">
    <citation type="journal article" date="2014" name="Int. J. Syst. Evol. Microbiol.">
        <title>Complete genome sequence of Corynebacterium casei LMG S-19264T (=DSM 44701T), isolated from a smear-ripened cheese.</title>
        <authorList>
            <consortium name="US DOE Joint Genome Institute (JGI-PGF)"/>
            <person name="Walter F."/>
            <person name="Albersmeier A."/>
            <person name="Kalinowski J."/>
            <person name="Ruckert C."/>
        </authorList>
    </citation>
    <scope>NUCLEOTIDE SEQUENCE</scope>
    <source>
        <strain evidence="2">CCM 7664</strain>
    </source>
</reference>
<keyword evidence="3" id="KW-1185">Reference proteome</keyword>
<organism evidence="2 3">
    <name type="scientific">Oxalicibacterium solurbis</name>
    <dbReference type="NCBI Taxonomy" id="69280"/>
    <lineage>
        <taxon>Bacteria</taxon>
        <taxon>Pseudomonadati</taxon>
        <taxon>Pseudomonadota</taxon>
        <taxon>Betaproteobacteria</taxon>
        <taxon>Burkholderiales</taxon>
        <taxon>Oxalobacteraceae</taxon>
        <taxon>Oxalicibacterium</taxon>
    </lineage>
</organism>
<sequence length="143" mass="14392">MKHCVRSTVPGKITALLLPVLLAACATGLADRQVTIVTATTSGQEFPGANCSVSTSSRSWNVTTPVTLEIPASGDLRIVCNKAGYRTSELRMPPIGQGGGGSSMGVGVGGGSGNVGMGLGFSLPIGSSGSGYPPRIRVTMSPQ</sequence>
<evidence type="ECO:0000256" key="1">
    <source>
        <dbReference type="SAM" id="SignalP"/>
    </source>
</evidence>
<gene>
    <name evidence="2" type="ORF">GCM10011430_01380</name>
</gene>
<name>A0A8J3B146_9BURK</name>
<proteinExistence type="predicted"/>
<feature type="signal peptide" evidence="1">
    <location>
        <begin position="1"/>
        <end position="30"/>
    </location>
</feature>
<comment type="caution">
    <text evidence="2">The sequence shown here is derived from an EMBL/GenBank/DDBJ whole genome shotgun (WGS) entry which is preliminary data.</text>
</comment>
<accession>A0A8J3B146</accession>
<evidence type="ECO:0000313" key="3">
    <source>
        <dbReference type="Proteomes" id="UP000627205"/>
    </source>
</evidence>